<dbReference type="EMBL" id="JEMA01001012">
    <property type="protein sequence ID" value="KYF63337.1"/>
    <property type="molecule type" value="Genomic_DNA"/>
</dbReference>
<evidence type="ECO:0000256" key="1">
    <source>
        <dbReference type="SAM" id="MobiDB-lite"/>
    </source>
</evidence>
<organism evidence="2 3">
    <name type="scientific">Sorangium cellulosum</name>
    <name type="common">Polyangium cellulosum</name>
    <dbReference type="NCBI Taxonomy" id="56"/>
    <lineage>
        <taxon>Bacteria</taxon>
        <taxon>Pseudomonadati</taxon>
        <taxon>Myxococcota</taxon>
        <taxon>Polyangia</taxon>
        <taxon>Polyangiales</taxon>
        <taxon>Polyangiaceae</taxon>
        <taxon>Sorangium</taxon>
    </lineage>
</organism>
<protein>
    <submittedName>
        <fullName evidence="2">Uncharacterized protein</fullName>
    </submittedName>
</protein>
<dbReference type="AlphaFoldDB" id="A0A150Q5Q8"/>
<evidence type="ECO:0000313" key="2">
    <source>
        <dbReference type="EMBL" id="KYF63337.1"/>
    </source>
</evidence>
<accession>A0A150Q5Q8</accession>
<feature type="region of interest" description="Disordered" evidence="1">
    <location>
        <begin position="41"/>
        <end position="62"/>
    </location>
</feature>
<reference evidence="2 3" key="1">
    <citation type="submission" date="2014-02" db="EMBL/GenBank/DDBJ databases">
        <title>The small core and large imbalanced accessory genome model reveals a collaborative survival strategy of Sorangium cellulosum strains in nature.</title>
        <authorList>
            <person name="Han K."/>
            <person name="Peng R."/>
            <person name="Blom J."/>
            <person name="Li Y.-Z."/>
        </authorList>
    </citation>
    <scope>NUCLEOTIDE SEQUENCE [LARGE SCALE GENOMIC DNA]</scope>
    <source>
        <strain evidence="2 3">So0008-312</strain>
    </source>
</reference>
<dbReference type="Proteomes" id="UP000075260">
    <property type="component" value="Unassembled WGS sequence"/>
</dbReference>
<gene>
    <name evidence="2" type="ORF">BE15_44510</name>
</gene>
<proteinExistence type="predicted"/>
<comment type="caution">
    <text evidence="2">The sequence shown here is derived from an EMBL/GenBank/DDBJ whole genome shotgun (WGS) entry which is preliminary data.</text>
</comment>
<name>A0A150Q5Q8_SORCE</name>
<evidence type="ECO:0000313" key="3">
    <source>
        <dbReference type="Proteomes" id="UP000075260"/>
    </source>
</evidence>
<sequence>MFTRPAGCRPRSIASLDRARLPGLACARSCPCELPALLERGERPGASGDLRDRELEACHPLS</sequence>